<dbReference type="Proteomes" id="UP000696485">
    <property type="component" value="Unassembled WGS sequence"/>
</dbReference>
<organism evidence="1 2">
    <name type="scientific">Podila minutissima</name>
    <dbReference type="NCBI Taxonomy" id="64525"/>
    <lineage>
        <taxon>Eukaryota</taxon>
        <taxon>Fungi</taxon>
        <taxon>Fungi incertae sedis</taxon>
        <taxon>Mucoromycota</taxon>
        <taxon>Mortierellomycotina</taxon>
        <taxon>Mortierellomycetes</taxon>
        <taxon>Mortierellales</taxon>
        <taxon>Mortierellaceae</taxon>
        <taxon>Podila</taxon>
    </lineage>
</organism>
<reference evidence="1" key="1">
    <citation type="journal article" date="2020" name="Fungal Divers.">
        <title>Resolving the Mortierellaceae phylogeny through synthesis of multi-gene phylogenetics and phylogenomics.</title>
        <authorList>
            <person name="Vandepol N."/>
            <person name="Liber J."/>
            <person name="Desiro A."/>
            <person name="Na H."/>
            <person name="Kennedy M."/>
            <person name="Barry K."/>
            <person name="Grigoriev I.V."/>
            <person name="Miller A.N."/>
            <person name="O'Donnell K."/>
            <person name="Stajich J.E."/>
            <person name="Bonito G."/>
        </authorList>
    </citation>
    <scope>NUCLEOTIDE SEQUENCE</scope>
    <source>
        <strain evidence="1">NVP1</strain>
    </source>
</reference>
<proteinExistence type="predicted"/>
<evidence type="ECO:0000313" key="2">
    <source>
        <dbReference type="Proteomes" id="UP000696485"/>
    </source>
</evidence>
<evidence type="ECO:0000313" key="1">
    <source>
        <dbReference type="EMBL" id="KAF9327908.1"/>
    </source>
</evidence>
<name>A0A9P5SFJ0_9FUNG</name>
<keyword evidence="2" id="KW-1185">Reference proteome</keyword>
<comment type="caution">
    <text evidence="1">The sequence shown here is derived from an EMBL/GenBank/DDBJ whole genome shotgun (WGS) entry which is preliminary data.</text>
</comment>
<accession>A0A9P5SFJ0</accession>
<dbReference type="AlphaFoldDB" id="A0A9P5SFJ0"/>
<protein>
    <submittedName>
        <fullName evidence="1">Uncharacterized protein</fullName>
    </submittedName>
</protein>
<sequence length="136" mass="14012">MYPRALKDLIGTMLAVIKGAKDMALGLISQGDGNVSKAATGIDQLLEAVKALLGKIAKMVGINSSLIDMALGIAIRLAMPTILAQVLEAAATKMEVGDSTTIAAMRAVLATAVLAMVNTFSEVAAGEYQGYDQVAD</sequence>
<gene>
    <name evidence="1" type="ORF">BG006_008852</name>
</gene>
<dbReference type="EMBL" id="JAAAUY010000615">
    <property type="protein sequence ID" value="KAF9327908.1"/>
    <property type="molecule type" value="Genomic_DNA"/>
</dbReference>